<sequence length="164" mass="19400">METETETKSPWRSSTDIIGGKKATPTSTFVQSPRRCCRKLILAIQQMYFAQNLLRKHLMKYKFEKQEMTRRPRRRPWTSLEEARKTGSDSSDSDEEGDAVDELRIQALERTMLEQPLDYDSHVQMLETYKFYVVSFFLKKRQYALVSVILLLSIAMCYQIRKEK</sequence>
<keyword evidence="2" id="KW-1133">Transmembrane helix</keyword>
<dbReference type="EnsemblPlants" id="TraesCS4A02G265500.1">
    <property type="protein sequence ID" value="TraesCS4A02G265500.1"/>
    <property type="gene ID" value="TraesCS4A02G265500"/>
</dbReference>
<dbReference type="Proteomes" id="UP000019116">
    <property type="component" value="Chromosome 4A"/>
</dbReference>
<accession>A0A3B6HW47</accession>
<reference evidence="3" key="1">
    <citation type="submission" date="2018-08" db="EMBL/GenBank/DDBJ databases">
        <authorList>
            <person name="Rossello M."/>
        </authorList>
    </citation>
    <scope>NUCLEOTIDE SEQUENCE [LARGE SCALE GENOMIC DNA]</scope>
    <source>
        <strain evidence="3">cv. Chinese Spring</strain>
    </source>
</reference>
<evidence type="ECO:0000256" key="2">
    <source>
        <dbReference type="SAM" id="Phobius"/>
    </source>
</evidence>
<dbReference type="Gramene" id="TraesCAD_scaffold_052046_01G000200.1">
    <property type="protein sequence ID" value="TraesCAD_scaffold_052046_01G000200.1"/>
    <property type="gene ID" value="TraesCAD_scaffold_052046_01G000200"/>
</dbReference>
<name>A0A3B6HW47_WHEAT</name>
<dbReference type="SMR" id="A0A3B6HW47"/>
<keyword evidence="2" id="KW-0812">Transmembrane</keyword>
<reference evidence="3" key="2">
    <citation type="submission" date="2018-10" db="UniProtKB">
        <authorList>
            <consortium name="EnsemblPlants"/>
        </authorList>
    </citation>
    <scope>IDENTIFICATION</scope>
</reference>
<dbReference type="OMA" id="LSIAMCY"/>
<proteinExistence type="predicted"/>
<dbReference type="OrthoDB" id="10568240at2759"/>
<dbReference type="Gramene" id="TraesWEE_scaffold_047015_01G000200.1">
    <property type="protein sequence ID" value="TraesWEE_scaffold_047015_01G000200.1"/>
    <property type="gene ID" value="TraesWEE_scaffold_047015_01G000200"/>
</dbReference>
<protein>
    <submittedName>
        <fullName evidence="3">Uncharacterized protein</fullName>
    </submittedName>
</protein>
<keyword evidence="4" id="KW-1185">Reference proteome</keyword>
<dbReference type="AlphaFoldDB" id="A0A3B6HW47"/>
<organism evidence="3">
    <name type="scientific">Triticum aestivum</name>
    <name type="common">Wheat</name>
    <dbReference type="NCBI Taxonomy" id="4565"/>
    <lineage>
        <taxon>Eukaryota</taxon>
        <taxon>Viridiplantae</taxon>
        <taxon>Streptophyta</taxon>
        <taxon>Embryophyta</taxon>
        <taxon>Tracheophyta</taxon>
        <taxon>Spermatophyta</taxon>
        <taxon>Magnoliopsida</taxon>
        <taxon>Liliopsida</taxon>
        <taxon>Poales</taxon>
        <taxon>Poaceae</taxon>
        <taxon>BOP clade</taxon>
        <taxon>Pooideae</taxon>
        <taxon>Triticodae</taxon>
        <taxon>Triticeae</taxon>
        <taxon>Triticinae</taxon>
        <taxon>Triticum</taxon>
    </lineage>
</organism>
<dbReference type="STRING" id="4565.A0A3B6HW47"/>
<dbReference type="Gramene" id="TraesARI4A03G02174980.1">
    <property type="protein sequence ID" value="TraesARI4A03G02174980.1"/>
    <property type="gene ID" value="TraesARI4A03G02174980"/>
</dbReference>
<dbReference type="Gramene" id="TraesRN4A0100707400.1">
    <property type="protein sequence ID" value="TraesRN4A0100707400.1"/>
    <property type="gene ID" value="TraesRN4A0100707400"/>
</dbReference>
<dbReference type="Gramene" id="TraesROB_scaffold_054655_01G000100.1">
    <property type="protein sequence ID" value="TraesROB_scaffold_054655_01G000100.1"/>
    <property type="gene ID" value="TraesROB_scaffold_054655_01G000100"/>
</dbReference>
<dbReference type="Gramene" id="TraesJUL4A03G02156540.1">
    <property type="protein sequence ID" value="TraesJUL4A03G02156540.1"/>
    <property type="gene ID" value="TraesJUL4A03G02156540"/>
</dbReference>
<evidence type="ECO:0000256" key="1">
    <source>
        <dbReference type="SAM" id="MobiDB-lite"/>
    </source>
</evidence>
<feature type="transmembrane region" description="Helical" evidence="2">
    <location>
        <begin position="143"/>
        <end position="161"/>
    </location>
</feature>
<feature type="region of interest" description="Disordered" evidence="1">
    <location>
        <begin position="65"/>
        <end position="99"/>
    </location>
</feature>
<keyword evidence="2" id="KW-0472">Membrane</keyword>
<dbReference type="Gramene" id="TraesCS4A03G0688300.1">
    <property type="protein sequence ID" value="TraesCS4A03G0688300.1.CDS"/>
    <property type="gene ID" value="TraesCS4A03G0688300"/>
</dbReference>
<dbReference type="Gramene" id="TraesCLE_scaffold_028675_01G000100.1">
    <property type="protein sequence ID" value="TraesCLE_scaffold_028675_01G000100.1"/>
    <property type="gene ID" value="TraesCLE_scaffold_028675_01G000100"/>
</dbReference>
<evidence type="ECO:0000313" key="4">
    <source>
        <dbReference type="Proteomes" id="UP000019116"/>
    </source>
</evidence>
<dbReference type="Gramene" id="TraesCS4A02G265500.1">
    <property type="protein sequence ID" value="TraesCS4A02G265500.1"/>
    <property type="gene ID" value="TraesCS4A02G265500"/>
</dbReference>
<evidence type="ECO:0000313" key="3">
    <source>
        <dbReference type="EnsemblPlants" id="TraesCS4A02G265500.1"/>
    </source>
</evidence>
<feature type="region of interest" description="Disordered" evidence="1">
    <location>
        <begin position="1"/>
        <end position="28"/>
    </location>
</feature>